<dbReference type="GO" id="GO:0003743">
    <property type="term" value="F:translation initiation factor activity"/>
    <property type="evidence" value="ECO:0007669"/>
    <property type="project" value="InterPro"/>
</dbReference>
<dbReference type="Pfam" id="PF06273">
    <property type="entry name" value="eIF-4B"/>
    <property type="match status" value="1"/>
</dbReference>
<feature type="compositionally biased region" description="Basic and acidic residues" evidence="1">
    <location>
        <begin position="284"/>
        <end position="310"/>
    </location>
</feature>
<dbReference type="PANTHER" id="PTHR32091:SF20">
    <property type="entry name" value="EUKARYOTIC TRANSLATION INITIATION FACTOR 4B1"/>
    <property type="match status" value="1"/>
</dbReference>
<feature type="compositionally biased region" description="Basic and acidic residues" evidence="1">
    <location>
        <begin position="510"/>
        <end position="545"/>
    </location>
</feature>
<accession>A0AAE0EM98</accession>
<dbReference type="InterPro" id="IPR010433">
    <property type="entry name" value="EIF-4B_pln"/>
</dbReference>
<dbReference type="EMBL" id="LGRX02035847">
    <property type="protein sequence ID" value="KAK3232942.1"/>
    <property type="molecule type" value="Genomic_DNA"/>
</dbReference>
<gene>
    <name evidence="2" type="ORF">CYMTET_56736</name>
</gene>
<feature type="compositionally biased region" description="Basic and acidic residues" evidence="1">
    <location>
        <begin position="214"/>
        <end position="236"/>
    </location>
</feature>
<feature type="region of interest" description="Disordered" evidence="1">
    <location>
        <begin position="510"/>
        <end position="580"/>
    </location>
</feature>
<reference evidence="2 3" key="1">
    <citation type="journal article" date="2015" name="Genome Biol. Evol.">
        <title>Comparative Genomics of a Bacterivorous Green Alga Reveals Evolutionary Causalities and Consequences of Phago-Mixotrophic Mode of Nutrition.</title>
        <authorList>
            <person name="Burns J.A."/>
            <person name="Paasch A."/>
            <person name="Narechania A."/>
            <person name="Kim E."/>
        </authorList>
    </citation>
    <scope>NUCLEOTIDE SEQUENCE [LARGE SCALE GENOMIC DNA]</scope>
    <source>
        <strain evidence="2 3">PLY_AMNH</strain>
    </source>
</reference>
<proteinExistence type="predicted"/>
<feature type="compositionally biased region" description="Basic and acidic residues" evidence="1">
    <location>
        <begin position="426"/>
        <end position="446"/>
    </location>
</feature>
<feature type="compositionally biased region" description="Basic and acidic residues" evidence="1">
    <location>
        <begin position="252"/>
        <end position="277"/>
    </location>
</feature>
<dbReference type="AlphaFoldDB" id="A0AAE0EM98"/>
<protein>
    <submittedName>
        <fullName evidence="2">Uncharacterized protein</fullName>
    </submittedName>
</protein>
<sequence length="580" mass="63775">MSAWGSTNAWATQVEEEEEEEANQEAEAAAEEPAPTPVPFRAGGATHQEAAFPTLGDIAFPGLGQPIKKKDDDFPSLGMAVSNAKQGKKAKKEKAKTMSLTAFQSERAGGDDYQLPTGPRERTEEEENQPRGGTSLLGGAFKDYGGRDGSRGGRDGGPGDRNREERRGGFGDRDRGDREERGDAGPSRSDENNWFAAKKFVPSESGPRRAAGFDGDRDDRRGGDREDNRGPSRADEDSNWGAGKKFVPSEPRGGDRDRGFGGDRDRGFGGDRDRDRGGYGGRGGLDDRGGDRDWRREDRREEGPPAERPRLSLQKRTLPVEEPAAPSSSDSEPKANPFGGAAPVETREVRKEDGPAEPREREWRKEEPRKEPERSWRRDEPPSRSENRPEERGAEPARPKLNLKPRTVAETSASAAGGSSLFGGARPRELALEEKGRDWRKEDIALSRKAVNRPQSEKEKSLEKELEALRAADKDAVDAASGKANHELISTKEAELEKLTLELDDKVRFAVKSERGPDKVDRRDDPPREERRPREPKPKPEKDADGFEAPKAAAKKSATSNGEVEKLEVAVSKYEGLGEE</sequence>
<dbReference type="GO" id="GO:0003729">
    <property type="term" value="F:mRNA binding"/>
    <property type="evidence" value="ECO:0007669"/>
    <property type="project" value="TreeGrafter"/>
</dbReference>
<evidence type="ECO:0000256" key="1">
    <source>
        <dbReference type="SAM" id="MobiDB-lite"/>
    </source>
</evidence>
<feature type="region of interest" description="Disordered" evidence="1">
    <location>
        <begin position="1"/>
        <end position="462"/>
    </location>
</feature>
<keyword evidence="3" id="KW-1185">Reference proteome</keyword>
<organism evidence="2 3">
    <name type="scientific">Cymbomonas tetramitiformis</name>
    <dbReference type="NCBI Taxonomy" id="36881"/>
    <lineage>
        <taxon>Eukaryota</taxon>
        <taxon>Viridiplantae</taxon>
        <taxon>Chlorophyta</taxon>
        <taxon>Pyramimonadophyceae</taxon>
        <taxon>Pyramimonadales</taxon>
        <taxon>Pyramimonadaceae</taxon>
        <taxon>Cymbomonas</taxon>
    </lineage>
</organism>
<feature type="compositionally biased region" description="Low complexity" evidence="1">
    <location>
        <begin position="321"/>
        <end position="330"/>
    </location>
</feature>
<feature type="compositionally biased region" description="Low complexity" evidence="1">
    <location>
        <begin position="412"/>
        <end position="425"/>
    </location>
</feature>
<evidence type="ECO:0000313" key="2">
    <source>
        <dbReference type="EMBL" id="KAK3232942.1"/>
    </source>
</evidence>
<dbReference type="Proteomes" id="UP001190700">
    <property type="component" value="Unassembled WGS sequence"/>
</dbReference>
<feature type="compositionally biased region" description="Acidic residues" evidence="1">
    <location>
        <begin position="14"/>
        <end position="30"/>
    </location>
</feature>
<comment type="caution">
    <text evidence="2">The sequence shown here is derived from an EMBL/GenBank/DDBJ whole genome shotgun (WGS) entry which is preliminary data.</text>
</comment>
<feature type="compositionally biased region" description="Basic and acidic residues" evidence="1">
    <location>
        <begin position="144"/>
        <end position="191"/>
    </location>
</feature>
<feature type="compositionally biased region" description="Low complexity" evidence="1">
    <location>
        <begin position="549"/>
        <end position="558"/>
    </location>
</feature>
<name>A0AAE0EM98_9CHLO</name>
<evidence type="ECO:0000313" key="3">
    <source>
        <dbReference type="Proteomes" id="UP001190700"/>
    </source>
</evidence>
<feature type="compositionally biased region" description="Basic and acidic residues" evidence="1">
    <location>
        <begin position="345"/>
        <end position="398"/>
    </location>
</feature>
<dbReference type="PANTHER" id="PTHR32091">
    <property type="entry name" value="EUKARYOTIC TRANSLATION INITIATION FACTOR 4B"/>
    <property type="match status" value="1"/>
</dbReference>